<dbReference type="Pfam" id="PF03466">
    <property type="entry name" value="LysR_substrate"/>
    <property type="match status" value="1"/>
</dbReference>
<dbReference type="AlphaFoldDB" id="A0A1N6JGF4"/>
<dbReference type="InterPro" id="IPR036390">
    <property type="entry name" value="WH_DNA-bd_sf"/>
</dbReference>
<dbReference type="InterPro" id="IPR050950">
    <property type="entry name" value="HTH-type_LysR_regulators"/>
</dbReference>
<dbReference type="EMBL" id="FSRU01000001">
    <property type="protein sequence ID" value="SIO43287.1"/>
    <property type="molecule type" value="Genomic_DNA"/>
</dbReference>
<keyword evidence="2" id="KW-0805">Transcription regulation</keyword>
<dbReference type="InterPro" id="IPR005119">
    <property type="entry name" value="LysR_subst-bd"/>
</dbReference>
<name>A0A1N6JGF4_9BURK</name>
<evidence type="ECO:0000256" key="2">
    <source>
        <dbReference type="ARBA" id="ARBA00023015"/>
    </source>
</evidence>
<feature type="domain" description="HTH lysR-type" evidence="5">
    <location>
        <begin position="1"/>
        <end position="59"/>
    </location>
</feature>
<dbReference type="Pfam" id="PF00126">
    <property type="entry name" value="HTH_1"/>
    <property type="match status" value="1"/>
</dbReference>
<dbReference type="GO" id="GO:0005829">
    <property type="term" value="C:cytosol"/>
    <property type="evidence" value="ECO:0007669"/>
    <property type="project" value="TreeGrafter"/>
</dbReference>
<dbReference type="Proteomes" id="UP000185151">
    <property type="component" value="Unassembled WGS sequence"/>
</dbReference>
<dbReference type="GO" id="GO:0003700">
    <property type="term" value="F:DNA-binding transcription factor activity"/>
    <property type="evidence" value="ECO:0007669"/>
    <property type="project" value="InterPro"/>
</dbReference>
<dbReference type="RefSeq" id="WP_253190081.1">
    <property type="nucleotide sequence ID" value="NZ_FSRU01000001.1"/>
</dbReference>
<gene>
    <name evidence="6" type="ORF">SAMN05444165_3150</name>
</gene>
<dbReference type="PROSITE" id="PS50931">
    <property type="entry name" value="HTH_LYSR"/>
    <property type="match status" value="1"/>
</dbReference>
<dbReference type="Gene3D" id="1.10.10.10">
    <property type="entry name" value="Winged helix-like DNA-binding domain superfamily/Winged helix DNA-binding domain"/>
    <property type="match status" value="1"/>
</dbReference>
<dbReference type="InterPro" id="IPR036388">
    <property type="entry name" value="WH-like_DNA-bd_sf"/>
</dbReference>
<keyword evidence="3 6" id="KW-0238">DNA-binding</keyword>
<evidence type="ECO:0000313" key="6">
    <source>
        <dbReference type="EMBL" id="SIO43287.1"/>
    </source>
</evidence>
<dbReference type="PANTHER" id="PTHR30419">
    <property type="entry name" value="HTH-TYPE TRANSCRIPTIONAL REGULATOR YBHD"/>
    <property type="match status" value="1"/>
</dbReference>
<evidence type="ECO:0000313" key="7">
    <source>
        <dbReference type="Proteomes" id="UP000185151"/>
    </source>
</evidence>
<dbReference type="SUPFAM" id="SSF53850">
    <property type="entry name" value="Periplasmic binding protein-like II"/>
    <property type="match status" value="1"/>
</dbReference>
<evidence type="ECO:0000256" key="3">
    <source>
        <dbReference type="ARBA" id="ARBA00023125"/>
    </source>
</evidence>
<dbReference type="InterPro" id="IPR000847">
    <property type="entry name" value="LysR_HTH_N"/>
</dbReference>
<keyword evidence="4" id="KW-0804">Transcription</keyword>
<protein>
    <submittedName>
        <fullName evidence="6">DNA-binding transcriptional regulator, LysR family</fullName>
    </submittedName>
</protein>
<keyword evidence="7" id="KW-1185">Reference proteome</keyword>
<accession>A0A1N6JGF4</accession>
<dbReference type="SUPFAM" id="SSF46785">
    <property type="entry name" value="Winged helix' DNA-binding domain"/>
    <property type="match status" value="1"/>
</dbReference>
<sequence>MSEIRMLRTFLAIEKHGTMAAAADRMALTHAAVGAQMRTLERVCERQLFDRSGRSIQLNDAGRSIIEQARAVVAAYDSLLRGVADELSVEGSITIGSTVSSMGFLAANVIRLKVSYPRLKVRLAHGDSAQLARQVRAGEIDAAVIVSEPRATTLPESWERLYDEPLVLLVNPATAPADASVSLLLKRFPFIGFETSSLTGTHVTSLLRRLRVEVNPILEMNSIAAIADLVRQNIGVSIVPRLRHAAWDEDPLLSVRPIPGTVWRRHIGWYEFGRQPLATAIVKNQLLAALAESRLLTV</sequence>
<evidence type="ECO:0000256" key="1">
    <source>
        <dbReference type="ARBA" id="ARBA00009437"/>
    </source>
</evidence>
<dbReference type="GO" id="GO:0003677">
    <property type="term" value="F:DNA binding"/>
    <property type="evidence" value="ECO:0007669"/>
    <property type="project" value="UniProtKB-KW"/>
</dbReference>
<evidence type="ECO:0000259" key="5">
    <source>
        <dbReference type="PROSITE" id="PS50931"/>
    </source>
</evidence>
<organism evidence="6 7">
    <name type="scientific">Paraburkholderia phenazinium</name>
    <dbReference type="NCBI Taxonomy" id="60549"/>
    <lineage>
        <taxon>Bacteria</taxon>
        <taxon>Pseudomonadati</taxon>
        <taxon>Pseudomonadota</taxon>
        <taxon>Betaproteobacteria</taxon>
        <taxon>Burkholderiales</taxon>
        <taxon>Burkholderiaceae</taxon>
        <taxon>Paraburkholderia</taxon>
    </lineage>
</organism>
<reference evidence="6 7" key="1">
    <citation type="submission" date="2016-11" db="EMBL/GenBank/DDBJ databases">
        <authorList>
            <person name="Jaros S."/>
            <person name="Januszkiewicz K."/>
            <person name="Wedrychowicz H."/>
        </authorList>
    </citation>
    <scope>NUCLEOTIDE SEQUENCE [LARGE SCALE GENOMIC DNA]</scope>
    <source>
        <strain evidence="6 7">GAS95</strain>
    </source>
</reference>
<dbReference type="Gene3D" id="3.40.190.10">
    <property type="entry name" value="Periplasmic binding protein-like II"/>
    <property type="match status" value="2"/>
</dbReference>
<comment type="similarity">
    <text evidence="1">Belongs to the LysR transcriptional regulatory family.</text>
</comment>
<evidence type="ECO:0000256" key="4">
    <source>
        <dbReference type="ARBA" id="ARBA00023163"/>
    </source>
</evidence>
<proteinExistence type="inferred from homology"/>